<sequence length="160" mass="18891">MYEKWNAVRWSTQLSDIRSLQMVTLVDDGQLTITVEDLRSPARKRWSIIFEKAPIYQNILEEFRFELWHKLNIIENDLGFTLKYPDSVWHKMIGEKEPLLDDYYPNMQHFQIVTEDDVIDVLSEKEPAIVEIEPAASGEPAPGKSIIHYREKNREEDIKD</sequence>
<dbReference type="EMBL" id="JAXAFO010000030">
    <property type="protein sequence ID" value="MDX6850734.1"/>
    <property type="molecule type" value="Genomic_DNA"/>
</dbReference>
<protein>
    <submittedName>
        <fullName evidence="2">Uncharacterized protein</fullName>
    </submittedName>
</protein>
<dbReference type="RefSeq" id="WP_302720707.1">
    <property type="nucleotide sequence ID" value="NZ_JAULRU010000172.1"/>
</dbReference>
<feature type="compositionally biased region" description="Basic and acidic residues" evidence="1">
    <location>
        <begin position="148"/>
        <end position="160"/>
    </location>
</feature>
<keyword evidence="3" id="KW-1185">Reference proteome</keyword>
<feature type="region of interest" description="Disordered" evidence="1">
    <location>
        <begin position="135"/>
        <end position="160"/>
    </location>
</feature>
<reference evidence="2 3" key="1">
    <citation type="submission" date="2023-11" db="EMBL/GenBank/DDBJ databases">
        <title>Gilvimarinus fulvus sp. nov., isolated from the surface of Kelp.</title>
        <authorList>
            <person name="Sun Y.Y."/>
            <person name="Gong Y."/>
            <person name="Du Z.J."/>
        </authorList>
    </citation>
    <scope>NUCLEOTIDE SEQUENCE [LARGE SCALE GENOMIC DNA]</scope>
    <source>
        <strain evidence="2 3">SDUM040013</strain>
    </source>
</reference>
<organism evidence="2 3">
    <name type="scientific">Gilvimarinus gilvus</name>
    <dbReference type="NCBI Taxonomy" id="3058038"/>
    <lineage>
        <taxon>Bacteria</taxon>
        <taxon>Pseudomonadati</taxon>
        <taxon>Pseudomonadota</taxon>
        <taxon>Gammaproteobacteria</taxon>
        <taxon>Cellvibrionales</taxon>
        <taxon>Cellvibrionaceae</taxon>
        <taxon>Gilvimarinus</taxon>
    </lineage>
</organism>
<evidence type="ECO:0000313" key="2">
    <source>
        <dbReference type="EMBL" id="MDX6850734.1"/>
    </source>
</evidence>
<proteinExistence type="predicted"/>
<evidence type="ECO:0000256" key="1">
    <source>
        <dbReference type="SAM" id="MobiDB-lite"/>
    </source>
</evidence>
<gene>
    <name evidence="2" type="ORF">SCD92_15275</name>
</gene>
<comment type="caution">
    <text evidence="2">The sequence shown here is derived from an EMBL/GenBank/DDBJ whole genome shotgun (WGS) entry which is preliminary data.</text>
</comment>
<accession>A0ABU4S5X5</accession>
<evidence type="ECO:0000313" key="3">
    <source>
        <dbReference type="Proteomes" id="UP001273505"/>
    </source>
</evidence>
<name>A0ABU4S5X5_9GAMM</name>
<dbReference type="Proteomes" id="UP001273505">
    <property type="component" value="Unassembled WGS sequence"/>
</dbReference>